<comment type="cofactor">
    <cofactor evidence="2">
        <name>Mg(2+)</name>
        <dbReference type="ChEBI" id="CHEBI:18420"/>
    </cofactor>
</comment>
<comment type="catalytic activity">
    <reaction evidence="1">
        <text>L-histidyl-[protein] + phosphoenolpyruvate = N(pros)-phospho-L-histidyl-[protein] + pyruvate</text>
        <dbReference type="Rhea" id="RHEA:23880"/>
        <dbReference type="Rhea" id="RHEA-COMP:9745"/>
        <dbReference type="Rhea" id="RHEA-COMP:9746"/>
        <dbReference type="ChEBI" id="CHEBI:15361"/>
        <dbReference type="ChEBI" id="CHEBI:29979"/>
        <dbReference type="ChEBI" id="CHEBI:58702"/>
        <dbReference type="ChEBI" id="CHEBI:64837"/>
        <dbReference type="EC" id="2.7.3.9"/>
    </reaction>
</comment>
<evidence type="ECO:0000256" key="15">
    <source>
        <dbReference type="ARBA" id="ARBA00022842"/>
    </source>
</evidence>
<evidence type="ECO:0000256" key="10">
    <source>
        <dbReference type="ARBA" id="ARBA00022597"/>
    </source>
</evidence>
<dbReference type="InterPro" id="IPR006318">
    <property type="entry name" value="PTS_EI-like"/>
</dbReference>
<dbReference type="Gene3D" id="3.20.20.60">
    <property type="entry name" value="Phosphoenolpyruvate-binding domains"/>
    <property type="match status" value="1"/>
</dbReference>
<keyword evidence="15" id="KW-0460">Magnesium</keyword>
<feature type="domain" description="PEP-utilising enzyme mobile" evidence="18">
    <location>
        <begin position="153"/>
        <end position="225"/>
    </location>
</feature>
<evidence type="ECO:0000259" key="18">
    <source>
        <dbReference type="Pfam" id="PF00391"/>
    </source>
</evidence>
<keyword evidence="13" id="KW-0479">Metal-binding</keyword>
<keyword evidence="17" id="KW-0175">Coiled coil</keyword>
<keyword evidence="8" id="KW-0813">Transport</keyword>
<dbReference type="InterPro" id="IPR036637">
    <property type="entry name" value="Phosphohistidine_dom_sf"/>
</dbReference>
<dbReference type="NCBIfam" id="TIGR01417">
    <property type="entry name" value="PTS_I_fam"/>
    <property type="match status" value="1"/>
</dbReference>
<dbReference type="EC" id="2.7.3.9" evidence="6"/>
<dbReference type="GO" id="GO:0046872">
    <property type="term" value="F:metal ion binding"/>
    <property type="evidence" value="ECO:0007669"/>
    <property type="project" value="UniProtKB-KW"/>
</dbReference>
<dbReference type="InterPro" id="IPR024692">
    <property type="entry name" value="PTS_EI"/>
</dbReference>
<dbReference type="SUPFAM" id="SSF47831">
    <property type="entry name" value="Enzyme I of the PEP:sugar phosphotransferase system HPr-binding (sub)domain"/>
    <property type="match status" value="1"/>
</dbReference>
<dbReference type="InterPro" id="IPR050499">
    <property type="entry name" value="PEP-utilizing_PTS_enzyme"/>
</dbReference>
<evidence type="ECO:0000256" key="14">
    <source>
        <dbReference type="ARBA" id="ARBA00022777"/>
    </source>
</evidence>
<dbReference type="SUPFAM" id="SSF51621">
    <property type="entry name" value="Phosphoenolpyruvate/pyruvate domain"/>
    <property type="match status" value="1"/>
</dbReference>
<comment type="function">
    <text evidence="3">General (non sugar-specific) component of the phosphoenolpyruvate-dependent sugar phosphotransferase system (sugar PTS). This major carbohydrate active-transport system catalyzes the phosphorylation of incoming sugar substrates concomitantly with their translocation across the cell membrane. Enzyme I transfers the phosphoryl group from phosphoenolpyruvate (PEP) to the phosphoryl carrier protein (HPr).</text>
</comment>
<evidence type="ECO:0000256" key="12">
    <source>
        <dbReference type="ARBA" id="ARBA00022683"/>
    </source>
</evidence>
<dbReference type="Gene3D" id="3.50.30.10">
    <property type="entry name" value="Phosphohistidine domain"/>
    <property type="match status" value="1"/>
</dbReference>
<dbReference type="InterPro" id="IPR040442">
    <property type="entry name" value="Pyrv_kinase-like_dom_sf"/>
</dbReference>
<evidence type="ECO:0000259" key="19">
    <source>
        <dbReference type="Pfam" id="PF02896"/>
    </source>
</evidence>
<protein>
    <recommendedName>
        <fullName evidence="7">Phosphoenolpyruvate-protein phosphotransferase</fullName>
        <ecNumber evidence="6">2.7.3.9</ecNumber>
    </recommendedName>
    <alternativeName>
        <fullName evidence="16">Phosphotransferase system, enzyme I</fullName>
    </alternativeName>
</protein>
<dbReference type="GO" id="GO:0005737">
    <property type="term" value="C:cytoplasm"/>
    <property type="evidence" value="ECO:0007669"/>
    <property type="project" value="UniProtKB-SubCell"/>
</dbReference>
<evidence type="ECO:0000256" key="16">
    <source>
        <dbReference type="ARBA" id="ARBA00033235"/>
    </source>
</evidence>
<gene>
    <name evidence="21" type="ORF">LCGC14_1368850</name>
</gene>
<evidence type="ECO:0000313" key="21">
    <source>
        <dbReference type="EMBL" id="KKM77552.1"/>
    </source>
</evidence>
<dbReference type="PIRSF" id="PIRSF000732">
    <property type="entry name" value="PTS_enzyme_I"/>
    <property type="match status" value="1"/>
</dbReference>
<evidence type="ECO:0000259" key="20">
    <source>
        <dbReference type="Pfam" id="PF05524"/>
    </source>
</evidence>
<comment type="caution">
    <text evidence="21">The sequence shown here is derived from an EMBL/GenBank/DDBJ whole genome shotgun (WGS) entry which is preliminary data.</text>
</comment>
<name>A0A0F9N7X7_9ZZZZ</name>
<dbReference type="EMBL" id="LAZR01008625">
    <property type="protein sequence ID" value="KKM77552.1"/>
    <property type="molecule type" value="Genomic_DNA"/>
</dbReference>
<dbReference type="Pfam" id="PF00391">
    <property type="entry name" value="PEP-utilizers"/>
    <property type="match status" value="1"/>
</dbReference>
<evidence type="ECO:0000256" key="3">
    <source>
        <dbReference type="ARBA" id="ARBA00002728"/>
    </source>
</evidence>
<proteinExistence type="inferred from homology"/>
<evidence type="ECO:0000256" key="11">
    <source>
        <dbReference type="ARBA" id="ARBA00022679"/>
    </source>
</evidence>
<keyword evidence="11" id="KW-0808">Transferase</keyword>
<dbReference type="PANTHER" id="PTHR46244">
    <property type="entry name" value="PHOSPHOENOLPYRUVATE-PROTEIN PHOSPHOTRANSFERASE"/>
    <property type="match status" value="1"/>
</dbReference>
<dbReference type="AlphaFoldDB" id="A0A0F9N7X7"/>
<dbReference type="Gene3D" id="1.10.274.10">
    <property type="entry name" value="PtsI, HPr-binding domain"/>
    <property type="match status" value="1"/>
</dbReference>
<evidence type="ECO:0000256" key="6">
    <source>
        <dbReference type="ARBA" id="ARBA00012232"/>
    </source>
</evidence>
<keyword evidence="10" id="KW-0762">Sugar transport</keyword>
<evidence type="ECO:0000256" key="7">
    <source>
        <dbReference type="ARBA" id="ARBA00016544"/>
    </source>
</evidence>
<feature type="coiled-coil region" evidence="17">
    <location>
        <begin position="26"/>
        <end position="110"/>
    </location>
</feature>
<dbReference type="PROSITE" id="PS00370">
    <property type="entry name" value="PEP_ENZYMES_PHOS_SITE"/>
    <property type="match status" value="1"/>
</dbReference>
<evidence type="ECO:0000256" key="4">
    <source>
        <dbReference type="ARBA" id="ARBA00004496"/>
    </source>
</evidence>
<feature type="domain" description="PEP-utilising enzyme C-terminal" evidence="19">
    <location>
        <begin position="251"/>
        <end position="540"/>
    </location>
</feature>
<keyword evidence="12" id="KW-0598">Phosphotransferase system</keyword>
<evidence type="ECO:0000256" key="17">
    <source>
        <dbReference type="SAM" id="Coils"/>
    </source>
</evidence>
<dbReference type="InterPro" id="IPR023151">
    <property type="entry name" value="PEP_util_CS"/>
</dbReference>
<dbReference type="InterPro" id="IPR008279">
    <property type="entry name" value="PEP-util_enz_mobile_dom"/>
</dbReference>
<organism evidence="21">
    <name type="scientific">marine sediment metagenome</name>
    <dbReference type="NCBI Taxonomy" id="412755"/>
    <lineage>
        <taxon>unclassified sequences</taxon>
        <taxon>metagenomes</taxon>
        <taxon>ecological metagenomes</taxon>
    </lineage>
</organism>
<evidence type="ECO:0000256" key="5">
    <source>
        <dbReference type="ARBA" id="ARBA00007837"/>
    </source>
</evidence>
<dbReference type="InterPro" id="IPR036618">
    <property type="entry name" value="PtsI_HPr-bd_sf"/>
</dbReference>
<sequence length="580" mass="65809">MPKGIAASPGITIGKVYILEKENFCILEYKIKKEEVEKEIERFKEAVKEAKEQLQEIEKKAREKIGIKESYIFRAHLSILEDPLLIKGTLNRIRRRKLNAEASLKNTLRDFPTRFASAQTGLIKERFRDVEDIGGRILANLVNRPTFTLSHLEENIIIVAHDLAPSDTISMQKKKILGFATDIGGRTSHTAIIARSLEIPAVVGLRDITKRAKPGSTVILDGNTGRVIINPTLKQIERYQEKQKKFFSYKKRLETAKDLPAQTMDGREVELAVNIAGPEEIDVALENGAEGVGLYRTEYLYMNRTTLPTEEEQLEAYKVVAQKANPYTVIIRTLDLGGDKFISHFPVPQEINPFMGWRAIRLCLEKVDMFKVQLRAILRASHFGKVKVMYPMISGVEEVRKANKILLEVKKELKEKKIPFAEDIDVGAMIEIPSAAITADLIAKEVDFFSVGTNDLIQYTLAVDRVNEKVAYLYQPTHPTILRLIDNIVRFAHRQNIWVGACGEMSSDPLFVLILLGLGVDEFSVSPSSLLEIKKIIRGIRWDETQELVSRLLKLSTSSQTRRFAQRRLSKKIKTILEEE</sequence>
<dbReference type="Pfam" id="PF05524">
    <property type="entry name" value="PEP-utilisers_N"/>
    <property type="match status" value="1"/>
</dbReference>
<dbReference type="InterPro" id="IPR000121">
    <property type="entry name" value="PEP_util_C"/>
</dbReference>
<keyword evidence="9" id="KW-0963">Cytoplasm</keyword>
<dbReference type="GO" id="GO:0008965">
    <property type="term" value="F:phosphoenolpyruvate-protein phosphotransferase activity"/>
    <property type="evidence" value="ECO:0007669"/>
    <property type="project" value="UniProtKB-EC"/>
</dbReference>
<keyword evidence="14" id="KW-0418">Kinase</keyword>
<accession>A0A0F9N7X7</accession>
<evidence type="ECO:0000256" key="13">
    <source>
        <dbReference type="ARBA" id="ARBA00022723"/>
    </source>
</evidence>
<comment type="similarity">
    <text evidence="5">Belongs to the PEP-utilizing enzyme family.</text>
</comment>
<dbReference type="InterPro" id="IPR018274">
    <property type="entry name" value="PEP_util_AS"/>
</dbReference>
<evidence type="ECO:0000256" key="8">
    <source>
        <dbReference type="ARBA" id="ARBA00022448"/>
    </source>
</evidence>
<evidence type="ECO:0000256" key="1">
    <source>
        <dbReference type="ARBA" id="ARBA00000683"/>
    </source>
</evidence>
<dbReference type="Pfam" id="PF02896">
    <property type="entry name" value="PEP-utilizers_C"/>
    <property type="match status" value="1"/>
</dbReference>
<dbReference type="GO" id="GO:0016301">
    <property type="term" value="F:kinase activity"/>
    <property type="evidence" value="ECO:0007669"/>
    <property type="project" value="UniProtKB-KW"/>
</dbReference>
<evidence type="ECO:0000256" key="2">
    <source>
        <dbReference type="ARBA" id="ARBA00001946"/>
    </source>
</evidence>
<reference evidence="21" key="1">
    <citation type="journal article" date="2015" name="Nature">
        <title>Complex archaea that bridge the gap between prokaryotes and eukaryotes.</title>
        <authorList>
            <person name="Spang A."/>
            <person name="Saw J.H."/>
            <person name="Jorgensen S.L."/>
            <person name="Zaremba-Niedzwiedzka K."/>
            <person name="Martijn J."/>
            <person name="Lind A.E."/>
            <person name="van Eijk R."/>
            <person name="Schleper C."/>
            <person name="Guy L."/>
            <person name="Ettema T.J."/>
        </authorList>
    </citation>
    <scope>NUCLEOTIDE SEQUENCE</scope>
</reference>
<dbReference type="InterPro" id="IPR015813">
    <property type="entry name" value="Pyrv/PenolPyrv_kinase-like_dom"/>
</dbReference>
<dbReference type="SUPFAM" id="SSF52009">
    <property type="entry name" value="Phosphohistidine domain"/>
    <property type="match status" value="1"/>
</dbReference>
<dbReference type="PANTHER" id="PTHR46244:SF3">
    <property type="entry name" value="PHOSPHOENOLPYRUVATE-PROTEIN PHOSPHOTRANSFERASE"/>
    <property type="match status" value="1"/>
</dbReference>
<dbReference type="InterPro" id="IPR008731">
    <property type="entry name" value="PTS_EIN"/>
</dbReference>
<dbReference type="PROSITE" id="PS00742">
    <property type="entry name" value="PEP_ENZYMES_2"/>
    <property type="match status" value="1"/>
</dbReference>
<comment type="subcellular location">
    <subcellularLocation>
        <location evidence="4">Cytoplasm</location>
    </subcellularLocation>
</comment>
<evidence type="ECO:0000256" key="9">
    <source>
        <dbReference type="ARBA" id="ARBA00022490"/>
    </source>
</evidence>
<dbReference type="GO" id="GO:0009401">
    <property type="term" value="P:phosphoenolpyruvate-dependent sugar phosphotransferase system"/>
    <property type="evidence" value="ECO:0007669"/>
    <property type="project" value="UniProtKB-KW"/>
</dbReference>
<feature type="domain" description="Phosphotransferase system enzyme I N-terminal" evidence="20">
    <location>
        <begin position="3"/>
        <end position="126"/>
    </location>
</feature>
<dbReference type="PRINTS" id="PR01736">
    <property type="entry name" value="PHPHTRNFRASE"/>
</dbReference>